<feature type="chain" id="PRO_5046524406" evidence="5">
    <location>
        <begin position="23"/>
        <end position="542"/>
    </location>
</feature>
<organism evidence="7 8">
    <name type="scientific">Ligilactobacillus ruminis</name>
    <dbReference type="NCBI Taxonomy" id="1623"/>
    <lineage>
        <taxon>Bacteria</taxon>
        <taxon>Bacillati</taxon>
        <taxon>Bacillota</taxon>
        <taxon>Bacilli</taxon>
        <taxon>Lactobacillales</taxon>
        <taxon>Lactobacillaceae</taxon>
        <taxon>Ligilactobacillus</taxon>
    </lineage>
</organism>
<dbReference type="PANTHER" id="PTHR30290">
    <property type="entry name" value="PERIPLASMIC BINDING COMPONENT OF ABC TRANSPORTER"/>
    <property type="match status" value="1"/>
</dbReference>
<evidence type="ECO:0000259" key="6">
    <source>
        <dbReference type="Pfam" id="PF00496"/>
    </source>
</evidence>
<comment type="subcellular location">
    <subcellularLocation>
        <location evidence="1">Cell membrane</location>
        <topology evidence="1">Lipid-anchor</topology>
    </subcellularLocation>
</comment>
<dbReference type="Gene3D" id="3.10.105.10">
    <property type="entry name" value="Dipeptide-binding Protein, Domain 3"/>
    <property type="match status" value="1"/>
</dbReference>
<evidence type="ECO:0000256" key="2">
    <source>
        <dbReference type="ARBA" id="ARBA00005695"/>
    </source>
</evidence>
<dbReference type="CDD" id="cd08504">
    <property type="entry name" value="PBP2_OppA"/>
    <property type="match status" value="1"/>
</dbReference>
<dbReference type="PANTHER" id="PTHR30290:SF10">
    <property type="entry name" value="PERIPLASMIC OLIGOPEPTIDE-BINDING PROTEIN-RELATED"/>
    <property type="match status" value="1"/>
</dbReference>
<evidence type="ECO:0000313" key="7">
    <source>
        <dbReference type="EMBL" id="SEM86452.1"/>
    </source>
</evidence>
<dbReference type="InterPro" id="IPR023765">
    <property type="entry name" value="SBP_5_CS"/>
</dbReference>
<evidence type="ECO:0000313" key="8">
    <source>
        <dbReference type="Proteomes" id="UP000182089"/>
    </source>
</evidence>
<comment type="similarity">
    <text evidence="2">Belongs to the bacterial solute-binding protein 5 family.</text>
</comment>
<feature type="signal peptide" evidence="5">
    <location>
        <begin position="1"/>
        <end position="22"/>
    </location>
</feature>
<proteinExistence type="inferred from homology"/>
<dbReference type="EMBL" id="FOCC01000011">
    <property type="protein sequence ID" value="SEM86452.1"/>
    <property type="molecule type" value="Genomic_DNA"/>
</dbReference>
<evidence type="ECO:0000256" key="3">
    <source>
        <dbReference type="ARBA" id="ARBA00022448"/>
    </source>
</evidence>
<dbReference type="Gene3D" id="3.90.76.10">
    <property type="entry name" value="Dipeptide-binding Protein, Domain 1"/>
    <property type="match status" value="1"/>
</dbReference>
<gene>
    <name evidence="7" type="ORF">SAMN05216431_11115</name>
</gene>
<dbReference type="Pfam" id="PF00496">
    <property type="entry name" value="SBP_bac_5"/>
    <property type="match status" value="1"/>
</dbReference>
<comment type="caution">
    <text evidence="7">The sequence shown here is derived from an EMBL/GenBank/DDBJ whole genome shotgun (WGS) entry which is preliminary data.</text>
</comment>
<dbReference type="Proteomes" id="UP000182089">
    <property type="component" value="Unassembled WGS sequence"/>
</dbReference>
<dbReference type="PROSITE" id="PS51257">
    <property type="entry name" value="PROKAR_LIPOPROTEIN"/>
    <property type="match status" value="1"/>
</dbReference>
<sequence>MKLVKVAASGAIVALCALTLGACGSKSSSSTSKQVLNWNETAELPTMDLSTATDTVSFDMLNNTMEGLYRLGKNSKIEPGLATKTKVSSDGLTYTFTLRKGAKWSNGDKVTAKDFVYSWRRTLNPKTNSQYAYLFEGVKNATDIMNGKKSPETAGIKAVGDYKLVVTLDRQIPYLKLLMGFPVFFPQNQKVVEKYGSKYGTASKYMVYDGPFQMTGWTGTNLKWTLKKNTNYWDKKNVKLSAINYKVNKTTTTSYNLYQSGKLDATSLSAEQAKQLKGQTGYTIRKAASTFYFQYNQKNAAFKNKKIRQALSMVVNREQFVKKVLGDGSVPSKGLVSMGLASRNGEDFATAAYQKNGVTYNLSEAKKLWNEGLKELGKTSLEFTLLSDDTDKAKNTTAFIQSAIESNLKGSKINVSNVPFKTRLARTTSGDFDVVISAWGADFSDPISFLDLFTSDNSYNAGKWSNAQYDKLIAASKTTDAGDTAKRWNDLVSAEKILMNDQGVAPLYQQATAWMIKPKVKGVIYNSAGANYNFKNAYISGN</sequence>
<evidence type="ECO:0000256" key="1">
    <source>
        <dbReference type="ARBA" id="ARBA00004193"/>
    </source>
</evidence>
<dbReference type="Gene3D" id="3.40.190.10">
    <property type="entry name" value="Periplasmic binding protein-like II"/>
    <property type="match status" value="1"/>
</dbReference>
<accession>A0ABY1ACV4</accession>
<dbReference type="SUPFAM" id="SSF53850">
    <property type="entry name" value="Periplasmic binding protein-like II"/>
    <property type="match status" value="1"/>
</dbReference>
<evidence type="ECO:0000256" key="5">
    <source>
        <dbReference type="SAM" id="SignalP"/>
    </source>
</evidence>
<feature type="domain" description="Solute-binding protein family 5" evidence="6">
    <location>
        <begin position="76"/>
        <end position="459"/>
    </location>
</feature>
<keyword evidence="3" id="KW-0813">Transport</keyword>
<reference evidence="7 8" key="1">
    <citation type="submission" date="2016-10" db="EMBL/GenBank/DDBJ databases">
        <authorList>
            <person name="Varghese N."/>
            <person name="Submissions S."/>
        </authorList>
    </citation>
    <scope>NUCLEOTIDE SEQUENCE [LARGE SCALE GENOMIC DNA]</scope>
    <source>
        <strain evidence="7 8">WC1T17</strain>
    </source>
</reference>
<dbReference type="PIRSF" id="PIRSF002741">
    <property type="entry name" value="MppA"/>
    <property type="match status" value="1"/>
</dbReference>
<dbReference type="InterPro" id="IPR030678">
    <property type="entry name" value="Peptide/Ni-bd"/>
</dbReference>
<keyword evidence="4 5" id="KW-0732">Signal</keyword>
<name>A0ABY1ACV4_9LACO</name>
<dbReference type="InterPro" id="IPR000914">
    <property type="entry name" value="SBP_5_dom"/>
</dbReference>
<evidence type="ECO:0000256" key="4">
    <source>
        <dbReference type="ARBA" id="ARBA00022729"/>
    </source>
</evidence>
<protein>
    <submittedName>
        <fullName evidence="7">Oligopeptide transport system substrate-binding protein</fullName>
    </submittedName>
</protein>
<dbReference type="InterPro" id="IPR039424">
    <property type="entry name" value="SBP_5"/>
</dbReference>
<dbReference type="PROSITE" id="PS01040">
    <property type="entry name" value="SBP_BACTERIAL_5"/>
    <property type="match status" value="1"/>
</dbReference>